<dbReference type="PROSITE" id="PS51352">
    <property type="entry name" value="THIOREDOXIN_2"/>
    <property type="match status" value="1"/>
</dbReference>
<dbReference type="InterPro" id="IPR017937">
    <property type="entry name" value="Thioredoxin_CS"/>
</dbReference>
<dbReference type="PROSITE" id="PS00194">
    <property type="entry name" value="THIOREDOXIN_1"/>
    <property type="match status" value="1"/>
</dbReference>
<accession>A0ABD5SJ87</accession>
<dbReference type="Gene3D" id="3.40.30.10">
    <property type="entry name" value="Glutaredoxin"/>
    <property type="match status" value="1"/>
</dbReference>
<organism evidence="9 10">
    <name type="scientific">Natrinema soli</name>
    <dbReference type="NCBI Taxonomy" id="1930624"/>
    <lineage>
        <taxon>Archaea</taxon>
        <taxon>Methanobacteriati</taxon>
        <taxon>Methanobacteriota</taxon>
        <taxon>Stenosarchaea group</taxon>
        <taxon>Halobacteria</taxon>
        <taxon>Halobacteriales</taxon>
        <taxon>Natrialbaceae</taxon>
        <taxon>Natrinema</taxon>
    </lineage>
</organism>
<feature type="site" description="Contributes to redox potential value" evidence="5">
    <location>
        <position position="47"/>
    </location>
</feature>
<dbReference type="PANTHER" id="PTHR45663">
    <property type="entry name" value="GEO12009P1"/>
    <property type="match status" value="1"/>
</dbReference>
<dbReference type="PANTHER" id="PTHR45663:SF11">
    <property type="entry name" value="GEO12009P1"/>
    <property type="match status" value="1"/>
</dbReference>
<comment type="caution">
    <text evidence="9">The sequence shown here is derived from an EMBL/GenBank/DDBJ whole genome shotgun (WGS) entry which is preliminary data.</text>
</comment>
<evidence type="ECO:0000256" key="6">
    <source>
        <dbReference type="PIRSR" id="PIRSR000077-4"/>
    </source>
</evidence>
<dbReference type="PIRSF" id="PIRSF000077">
    <property type="entry name" value="Thioredoxin"/>
    <property type="match status" value="1"/>
</dbReference>
<gene>
    <name evidence="9" type="primary">trxA</name>
    <name evidence="9" type="ORF">ACFQE6_01215</name>
</gene>
<reference evidence="9 10" key="1">
    <citation type="journal article" date="2019" name="Int. J. Syst. Evol. Microbiol.">
        <title>The Global Catalogue of Microorganisms (GCM) 10K type strain sequencing project: providing services to taxonomists for standard genome sequencing and annotation.</title>
        <authorList>
            <consortium name="The Broad Institute Genomics Platform"/>
            <consortium name="The Broad Institute Genome Sequencing Center for Infectious Disease"/>
            <person name="Wu L."/>
            <person name="Ma J."/>
        </authorList>
    </citation>
    <scope>NUCLEOTIDE SEQUENCE [LARGE SCALE GENOMIC DNA]</scope>
    <source>
        <strain evidence="9 10">LMG 29247</strain>
    </source>
</reference>
<evidence type="ECO:0000313" key="9">
    <source>
        <dbReference type="EMBL" id="MFC6763731.1"/>
    </source>
</evidence>
<keyword evidence="2" id="KW-0249">Electron transport</keyword>
<keyword evidence="1" id="KW-0813">Transport</keyword>
<keyword evidence="10" id="KW-1185">Reference proteome</keyword>
<dbReference type="RefSeq" id="WP_273736836.1">
    <property type="nucleotide sequence ID" value="NZ_JAQIVI010000021.1"/>
</dbReference>
<evidence type="ECO:0000313" key="10">
    <source>
        <dbReference type="Proteomes" id="UP001596383"/>
    </source>
</evidence>
<feature type="disulfide bond" description="Redox-active" evidence="6">
    <location>
        <begin position="45"/>
        <end position="48"/>
    </location>
</feature>
<dbReference type="PRINTS" id="PR00421">
    <property type="entry name" value="THIOREDOXIN"/>
</dbReference>
<dbReference type="EMBL" id="JBHSWV010000021">
    <property type="protein sequence ID" value="MFC6763731.1"/>
    <property type="molecule type" value="Genomic_DNA"/>
</dbReference>
<evidence type="ECO:0000256" key="5">
    <source>
        <dbReference type="PIRSR" id="PIRSR000077-1"/>
    </source>
</evidence>
<feature type="site" description="Contributes to redox potential value" evidence="5">
    <location>
        <position position="46"/>
    </location>
</feature>
<feature type="region of interest" description="Disordered" evidence="7">
    <location>
        <begin position="1"/>
        <end position="20"/>
    </location>
</feature>
<evidence type="ECO:0000256" key="7">
    <source>
        <dbReference type="SAM" id="MobiDB-lite"/>
    </source>
</evidence>
<sequence length="120" mass="12983">MATDGRGETSEQSIDEPLSIENENHLDEVIEAREAVLVDFYADWCGPCQMLEPVLAELASETAAVIANVDVDEHQQLAGAYGVRGVPTLALFADGEQVEQLTGALPADRLRRLIEGCTNE</sequence>
<proteinExistence type="predicted"/>
<name>A0ABD5SJ87_9EURY</name>
<dbReference type="CDD" id="cd02947">
    <property type="entry name" value="TRX_family"/>
    <property type="match status" value="1"/>
</dbReference>
<keyword evidence="4 6" id="KW-0676">Redox-active center</keyword>
<evidence type="ECO:0000256" key="3">
    <source>
        <dbReference type="ARBA" id="ARBA00023157"/>
    </source>
</evidence>
<keyword evidence="3 6" id="KW-1015">Disulfide bond</keyword>
<dbReference type="InterPro" id="IPR036249">
    <property type="entry name" value="Thioredoxin-like_sf"/>
</dbReference>
<dbReference type="Pfam" id="PF00085">
    <property type="entry name" value="Thioredoxin"/>
    <property type="match status" value="1"/>
</dbReference>
<dbReference type="InterPro" id="IPR005746">
    <property type="entry name" value="Thioredoxin"/>
</dbReference>
<evidence type="ECO:0000256" key="2">
    <source>
        <dbReference type="ARBA" id="ARBA00022982"/>
    </source>
</evidence>
<dbReference type="SUPFAM" id="SSF52833">
    <property type="entry name" value="Thioredoxin-like"/>
    <property type="match status" value="1"/>
</dbReference>
<dbReference type="FunFam" id="3.40.30.10:FF:000001">
    <property type="entry name" value="Thioredoxin"/>
    <property type="match status" value="1"/>
</dbReference>
<evidence type="ECO:0000256" key="4">
    <source>
        <dbReference type="ARBA" id="ARBA00023284"/>
    </source>
</evidence>
<dbReference type="NCBIfam" id="TIGR01068">
    <property type="entry name" value="thioredoxin"/>
    <property type="match status" value="1"/>
</dbReference>
<dbReference type="InterPro" id="IPR013766">
    <property type="entry name" value="Thioredoxin_domain"/>
</dbReference>
<feature type="active site" description="Nucleophile" evidence="5">
    <location>
        <position position="48"/>
    </location>
</feature>
<evidence type="ECO:0000259" key="8">
    <source>
        <dbReference type="PROSITE" id="PS51352"/>
    </source>
</evidence>
<feature type="domain" description="Thioredoxin" evidence="8">
    <location>
        <begin position="1"/>
        <end position="119"/>
    </location>
</feature>
<evidence type="ECO:0000256" key="1">
    <source>
        <dbReference type="ARBA" id="ARBA00022448"/>
    </source>
</evidence>
<feature type="active site" description="Nucleophile" evidence="5">
    <location>
        <position position="45"/>
    </location>
</feature>
<feature type="site" description="Deprotonates C-terminal active site Cys" evidence="5">
    <location>
        <position position="39"/>
    </location>
</feature>
<dbReference type="AlphaFoldDB" id="A0ABD5SJ87"/>
<protein>
    <submittedName>
        <fullName evidence="9">Thioredoxin</fullName>
    </submittedName>
</protein>
<dbReference type="Proteomes" id="UP001596383">
    <property type="component" value="Unassembled WGS sequence"/>
</dbReference>